<dbReference type="EMBL" id="UZAN01053589">
    <property type="protein sequence ID" value="VDP90049.1"/>
    <property type="molecule type" value="Genomic_DNA"/>
</dbReference>
<feature type="chain" id="PRO_5043138285" evidence="2">
    <location>
        <begin position="19"/>
        <end position="139"/>
    </location>
</feature>
<name>A0A183B0P1_9TREM</name>
<evidence type="ECO:0000313" key="3">
    <source>
        <dbReference type="EMBL" id="VDP90049.1"/>
    </source>
</evidence>
<dbReference type="WBParaSite" id="ECPE_0001281301-mRNA-1">
    <property type="protein sequence ID" value="ECPE_0001281301-mRNA-1"/>
    <property type="gene ID" value="ECPE_0001281301"/>
</dbReference>
<evidence type="ECO:0000256" key="1">
    <source>
        <dbReference type="SAM" id="MobiDB-lite"/>
    </source>
</evidence>
<protein>
    <submittedName>
        <fullName evidence="3 5">Uncharacterized protein</fullName>
    </submittedName>
</protein>
<accession>A0A183B0P1</accession>
<feature type="signal peptide" evidence="2">
    <location>
        <begin position="1"/>
        <end position="18"/>
    </location>
</feature>
<gene>
    <name evidence="3" type="ORF">ECPE_LOCUS12777</name>
</gene>
<reference evidence="5" key="1">
    <citation type="submission" date="2016-06" db="UniProtKB">
        <authorList>
            <consortium name="WormBaseParasite"/>
        </authorList>
    </citation>
    <scope>IDENTIFICATION</scope>
</reference>
<sequence length="139" mass="14898">MIHLCGGILRAFITQVLSDVCPPANDPNAAEHLFSQSFHRALQSGSFDPPRWPSSSVQSAGALSFVQNPEDQPLVHACARLTMTQYAEHINTVRRLSRQTVATTPNSMSLAGASYSKSSGAYTQPSITPTDSPMSQPAP</sequence>
<evidence type="ECO:0000313" key="4">
    <source>
        <dbReference type="Proteomes" id="UP000272942"/>
    </source>
</evidence>
<evidence type="ECO:0000256" key="2">
    <source>
        <dbReference type="SAM" id="SignalP"/>
    </source>
</evidence>
<organism evidence="5">
    <name type="scientific">Echinostoma caproni</name>
    <dbReference type="NCBI Taxonomy" id="27848"/>
    <lineage>
        <taxon>Eukaryota</taxon>
        <taxon>Metazoa</taxon>
        <taxon>Spiralia</taxon>
        <taxon>Lophotrochozoa</taxon>
        <taxon>Platyhelminthes</taxon>
        <taxon>Trematoda</taxon>
        <taxon>Digenea</taxon>
        <taxon>Plagiorchiida</taxon>
        <taxon>Echinostomata</taxon>
        <taxon>Echinostomatoidea</taxon>
        <taxon>Echinostomatidae</taxon>
        <taxon>Echinostoma</taxon>
    </lineage>
</organism>
<proteinExistence type="predicted"/>
<evidence type="ECO:0000313" key="5">
    <source>
        <dbReference type="WBParaSite" id="ECPE_0001281301-mRNA-1"/>
    </source>
</evidence>
<dbReference type="OrthoDB" id="1854899at2759"/>
<keyword evidence="2" id="KW-0732">Signal</keyword>
<feature type="compositionally biased region" description="Polar residues" evidence="1">
    <location>
        <begin position="123"/>
        <end position="139"/>
    </location>
</feature>
<dbReference type="Proteomes" id="UP000272942">
    <property type="component" value="Unassembled WGS sequence"/>
</dbReference>
<feature type="compositionally biased region" description="Low complexity" evidence="1">
    <location>
        <begin position="107"/>
        <end position="122"/>
    </location>
</feature>
<reference evidence="3 4" key="2">
    <citation type="submission" date="2018-11" db="EMBL/GenBank/DDBJ databases">
        <authorList>
            <consortium name="Pathogen Informatics"/>
        </authorList>
    </citation>
    <scope>NUCLEOTIDE SEQUENCE [LARGE SCALE GENOMIC DNA]</scope>
    <source>
        <strain evidence="3 4">Egypt</strain>
    </source>
</reference>
<feature type="region of interest" description="Disordered" evidence="1">
    <location>
        <begin position="98"/>
        <end position="139"/>
    </location>
</feature>
<dbReference type="AlphaFoldDB" id="A0A183B0P1"/>
<keyword evidence="4" id="KW-1185">Reference proteome</keyword>